<dbReference type="Proteomes" id="UP001189429">
    <property type="component" value="Unassembled WGS sequence"/>
</dbReference>
<proteinExistence type="predicted"/>
<evidence type="ECO:0000313" key="3">
    <source>
        <dbReference type="Proteomes" id="UP001189429"/>
    </source>
</evidence>
<feature type="region of interest" description="Disordered" evidence="1">
    <location>
        <begin position="41"/>
        <end position="60"/>
    </location>
</feature>
<gene>
    <name evidence="2" type="ORF">PCOR1329_LOCUS43487</name>
</gene>
<reference evidence="2" key="1">
    <citation type="submission" date="2023-10" db="EMBL/GenBank/DDBJ databases">
        <authorList>
            <person name="Chen Y."/>
            <person name="Shah S."/>
            <person name="Dougan E. K."/>
            <person name="Thang M."/>
            <person name="Chan C."/>
        </authorList>
    </citation>
    <scope>NUCLEOTIDE SEQUENCE [LARGE SCALE GENOMIC DNA]</scope>
</reference>
<evidence type="ECO:0000313" key="2">
    <source>
        <dbReference type="EMBL" id="CAK0851322.1"/>
    </source>
</evidence>
<keyword evidence="3" id="KW-1185">Reference proteome</keyword>
<dbReference type="EMBL" id="CAUYUJ010015227">
    <property type="protein sequence ID" value="CAK0851322.1"/>
    <property type="molecule type" value="Genomic_DNA"/>
</dbReference>
<feature type="region of interest" description="Disordered" evidence="1">
    <location>
        <begin position="82"/>
        <end position="139"/>
    </location>
</feature>
<feature type="compositionally biased region" description="Basic and acidic residues" evidence="1">
    <location>
        <begin position="129"/>
        <end position="139"/>
    </location>
</feature>
<comment type="caution">
    <text evidence="2">The sequence shown here is derived from an EMBL/GenBank/DDBJ whole genome shotgun (WGS) entry which is preliminary data.</text>
</comment>
<sequence length="139" mass="15032">MGACEDDDSDDEAMPYLIPVYPKQVEFTVQVSGDVVQANVAGARPPQSSTEPSLEEAAAGALWRDTTAADAPREPMKICWKAKEGRGTRSSRAGRAIRTGRAGCRTPGPSARRVPCRSRCRTAPTPTRRSSDTRSGRKR</sequence>
<feature type="compositionally biased region" description="Low complexity" evidence="1">
    <location>
        <begin position="88"/>
        <end position="106"/>
    </location>
</feature>
<name>A0ABN9TZX4_9DINO</name>
<protein>
    <submittedName>
        <fullName evidence="2">Uncharacterized protein</fullName>
    </submittedName>
</protein>
<evidence type="ECO:0000256" key="1">
    <source>
        <dbReference type="SAM" id="MobiDB-lite"/>
    </source>
</evidence>
<accession>A0ABN9TZX4</accession>
<organism evidence="2 3">
    <name type="scientific">Prorocentrum cordatum</name>
    <dbReference type="NCBI Taxonomy" id="2364126"/>
    <lineage>
        <taxon>Eukaryota</taxon>
        <taxon>Sar</taxon>
        <taxon>Alveolata</taxon>
        <taxon>Dinophyceae</taxon>
        <taxon>Prorocentrales</taxon>
        <taxon>Prorocentraceae</taxon>
        <taxon>Prorocentrum</taxon>
    </lineage>
</organism>